<organism evidence="1 2">
    <name type="scientific">Elysia crispata</name>
    <name type="common">lettuce slug</name>
    <dbReference type="NCBI Taxonomy" id="231223"/>
    <lineage>
        <taxon>Eukaryota</taxon>
        <taxon>Metazoa</taxon>
        <taxon>Spiralia</taxon>
        <taxon>Lophotrochozoa</taxon>
        <taxon>Mollusca</taxon>
        <taxon>Gastropoda</taxon>
        <taxon>Heterobranchia</taxon>
        <taxon>Euthyneura</taxon>
        <taxon>Panpulmonata</taxon>
        <taxon>Sacoglossa</taxon>
        <taxon>Placobranchoidea</taxon>
        <taxon>Plakobranchidae</taxon>
        <taxon>Elysia</taxon>
    </lineage>
</organism>
<comment type="caution">
    <text evidence="1">The sequence shown here is derived from an EMBL/GenBank/DDBJ whole genome shotgun (WGS) entry which is preliminary data.</text>
</comment>
<dbReference type="AlphaFoldDB" id="A0AAE0ZK46"/>
<evidence type="ECO:0000313" key="2">
    <source>
        <dbReference type="Proteomes" id="UP001283361"/>
    </source>
</evidence>
<gene>
    <name evidence="1" type="ORF">RRG08_037843</name>
</gene>
<name>A0AAE0ZK46_9GAST</name>
<accession>A0AAE0ZK46</accession>
<dbReference type="Proteomes" id="UP001283361">
    <property type="component" value="Unassembled WGS sequence"/>
</dbReference>
<keyword evidence="2" id="KW-1185">Reference proteome</keyword>
<reference evidence="1" key="1">
    <citation type="journal article" date="2023" name="G3 (Bethesda)">
        <title>A reference genome for the long-term kleptoplast-retaining sea slug Elysia crispata morphotype clarki.</title>
        <authorList>
            <person name="Eastman K.E."/>
            <person name="Pendleton A.L."/>
            <person name="Shaikh M.A."/>
            <person name="Suttiyut T."/>
            <person name="Ogas R."/>
            <person name="Tomko P."/>
            <person name="Gavelis G."/>
            <person name="Widhalm J.R."/>
            <person name="Wisecaver J.H."/>
        </authorList>
    </citation>
    <scope>NUCLEOTIDE SEQUENCE</scope>
    <source>
        <strain evidence="1">ECLA1</strain>
    </source>
</reference>
<evidence type="ECO:0000313" key="1">
    <source>
        <dbReference type="EMBL" id="KAK3770650.1"/>
    </source>
</evidence>
<dbReference type="EMBL" id="JAWDGP010003792">
    <property type="protein sequence ID" value="KAK3770650.1"/>
    <property type="molecule type" value="Genomic_DNA"/>
</dbReference>
<protein>
    <submittedName>
        <fullName evidence="1">Uncharacterized protein</fullName>
    </submittedName>
</protein>
<sequence length="196" mass="22575">METWWSSNPGPEFSEFLTQQTYYGSGWTTHQRNIGSDHHGNLVEFEPRTSSELLTQQTYNDHHGNLVEFEPRTSSELLTQQTYNGSGWTHAPEKHWFRSPWKPGGVRTQDLIFPNCWPSKPITVRAGPTHQRNIGSDHHGNLVEFEPRTLSELLTQQTYNGSGWTNAPEKHWFRSPWKPGGVRTQDLIRIIDPANL</sequence>
<proteinExistence type="predicted"/>